<dbReference type="RefSeq" id="WP_089242535.1">
    <property type="nucleotide sequence ID" value="NZ_FZOK01000033.1"/>
</dbReference>
<feature type="domain" description="HTH luxR-type" evidence="7">
    <location>
        <begin position="532"/>
        <end position="589"/>
    </location>
</feature>
<name>A0A239HAP5_9BACT</name>
<dbReference type="InterPro" id="IPR011990">
    <property type="entry name" value="TPR-like_helical_dom_sf"/>
</dbReference>
<dbReference type="SMART" id="SM00421">
    <property type="entry name" value="HTH_LUXR"/>
    <property type="match status" value="1"/>
</dbReference>
<comment type="similarity">
    <text evidence="5">Belongs to the Rap family.</text>
</comment>
<keyword evidence="6" id="KW-0812">Transmembrane</keyword>
<dbReference type="Proteomes" id="UP000198480">
    <property type="component" value="Unassembled WGS sequence"/>
</dbReference>
<keyword evidence="6" id="KW-1133">Transmembrane helix</keyword>
<dbReference type="InterPro" id="IPR016032">
    <property type="entry name" value="Sig_transdc_resp-reg_C-effctor"/>
</dbReference>
<organism evidence="8 9">
    <name type="scientific">Belliella buryatensis</name>
    <dbReference type="NCBI Taxonomy" id="1500549"/>
    <lineage>
        <taxon>Bacteria</taxon>
        <taxon>Pseudomonadati</taxon>
        <taxon>Bacteroidota</taxon>
        <taxon>Cytophagia</taxon>
        <taxon>Cytophagales</taxon>
        <taxon>Cyclobacteriaceae</taxon>
        <taxon>Belliella</taxon>
    </lineage>
</organism>
<evidence type="ECO:0000256" key="4">
    <source>
        <dbReference type="ARBA" id="ARBA00022803"/>
    </source>
</evidence>
<keyword evidence="2" id="KW-0963">Cytoplasm</keyword>
<dbReference type="EMBL" id="FZOK01000033">
    <property type="protein sequence ID" value="SNS78221.1"/>
    <property type="molecule type" value="Genomic_DNA"/>
</dbReference>
<evidence type="ECO:0000313" key="8">
    <source>
        <dbReference type="EMBL" id="SNS78221.1"/>
    </source>
</evidence>
<dbReference type="SUPFAM" id="SSF48452">
    <property type="entry name" value="TPR-like"/>
    <property type="match status" value="1"/>
</dbReference>
<dbReference type="Pfam" id="PF13181">
    <property type="entry name" value="TPR_8"/>
    <property type="match status" value="1"/>
</dbReference>
<dbReference type="GO" id="GO:0005737">
    <property type="term" value="C:cytoplasm"/>
    <property type="evidence" value="ECO:0007669"/>
    <property type="project" value="UniProtKB-SubCell"/>
</dbReference>
<dbReference type="InterPro" id="IPR051476">
    <property type="entry name" value="Bac_ResReg_Asp_Phosphatase"/>
</dbReference>
<keyword evidence="9" id="KW-1185">Reference proteome</keyword>
<dbReference type="AlphaFoldDB" id="A0A239HAP5"/>
<dbReference type="PANTHER" id="PTHR46630">
    <property type="entry name" value="TETRATRICOPEPTIDE REPEAT PROTEIN 29"/>
    <property type="match status" value="1"/>
</dbReference>
<keyword evidence="6" id="KW-0472">Membrane</keyword>
<evidence type="ECO:0000256" key="3">
    <source>
        <dbReference type="ARBA" id="ARBA00022737"/>
    </source>
</evidence>
<evidence type="ECO:0000259" key="7">
    <source>
        <dbReference type="SMART" id="SM00421"/>
    </source>
</evidence>
<comment type="subcellular location">
    <subcellularLocation>
        <location evidence="1">Cytoplasm</location>
    </subcellularLocation>
</comment>
<gene>
    <name evidence="8" type="ORF">SAMN06295967_1332</name>
</gene>
<dbReference type="InterPro" id="IPR036388">
    <property type="entry name" value="WH-like_DNA-bd_sf"/>
</dbReference>
<dbReference type="OrthoDB" id="1523646at2"/>
<dbReference type="Gene3D" id="1.25.40.10">
    <property type="entry name" value="Tetratricopeptide repeat domain"/>
    <property type="match status" value="2"/>
</dbReference>
<feature type="transmembrane region" description="Helical" evidence="6">
    <location>
        <begin position="12"/>
        <end position="30"/>
    </location>
</feature>
<proteinExistence type="inferred from homology"/>
<evidence type="ECO:0000256" key="5">
    <source>
        <dbReference type="ARBA" id="ARBA00038253"/>
    </source>
</evidence>
<evidence type="ECO:0000313" key="9">
    <source>
        <dbReference type="Proteomes" id="UP000198480"/>
    </source>
</evidence>
<dbReference type="PANTHER" id="PTHR46630:SF1">
    <property type="entry name" value="TETRATRICOPEPTIDE REPEAT PROTEIN 29"/>
    <property type="match status" value="1"/>
</dbReference>
<evidence type="ECO:0000256" key="1">
    <source>
        <dbReference type="ARBA" id="ARBA00004496"/>
    </source>
</evidence>
<evidence type="ECO:0000256" key="6">
    <source>
        <dbReference type="SAM" id="Phobius"/>
    </source>
</evidence>
<evidence type="ECO:0000256" key="2">
    <source>
        <dbReference type="ARBA" id="ARBA00022490"/>
    </source>
</evidence>
<accession>A0A239HAP5</accession>
<dbReference type="InterPro" id="IPR000792">
    <property type="entry name" value="Tscrpt_reg_LuxR_C"/>
</dbReference>
<dbReference type="GO" id="GO:0003677">
    <property type="term" value="F:DNA binding"/>
    <property type="evidence" value="ECO:0007669"/>
    <property type="project" value="InterPro"/>
</dbReference>
<feature type="transmembrane region" description="Helical" evidence="6">
    <location>
        <begin position="416"/>
        <end position="435"/>
    </location>
</feature>
<dbReference type="InterPro" id="IPR019734">
    <property type="entry name" value="TPR_rpt"/>
</dbReference>
<protein>
    <submittedName>
        <fullName evidence="8">Regulatory protein, luxR family</fullName>
    </submittedName>
</protein>
<sequence length="600" mass="70663">MKIQSLKFTVIYLIYFGISNTLLAFSPNVINQKVDLERLGRLLKDDSEQFYKEASKITGNEIKDKNTAREFFILKSTYFFNLGKFDSMYYSLLDAKSLANNSKSEEIIHIFLQLATAHYYLSNFDSLAYYQQQVSDLIDSKSSHYPQHLLLEGLKFDLSANYNKAIEVILEAIKLYEYQRDENRLAVAYNNLAINYKNIGRTDLQLEYLLKALEINKKLGVPNNLAMNYINLGIYYKNIDDYEKSIYYLEFAYENIIKINSVILLAQNLTTRANIHQNLKEYDTAERLFLECDSICEKNQIHYGKMIAVLNLGNIYREKRMYQEAESKLNKAWELAKSLGAKREEALTLERLFWLSRDRKDFETALDFQTRFHTLNDSIINEKVKIEANELRELYEVEKKENEIISLTIQKLQQRYVIFTLGVVILILALIAQWFKNKHTLSQLKLMDSEILNKLRLETLEIREKDLMQQTMEKVVLQEHLDTLIEKIEKNNNDEIVHNVRAIKKKQNPWDGMIEKFKLLHPQFMDQLTKEFPTLTRSELELCSLIKMNLTTKEIASILRITSDSVFTKKYRILKKLNLEKNTDLTTWIHSFSINVREML</sequence>
<dbReference type="SUPFAM" id="SSF46894">
    <property type="entry name" value="C-terminal effector domain of the bipartite response regulators"/>
    <property type="match status" value="1"/>
</dbReference>
<dbReference type="Pfam" id="PF00196">
    <property type="entry name" value="GerE"/>
    <property type="match status" value="1"/>
</dbReference>
<dbReference type="GO" id="GO:0006355">
    <property type="term" value="P:regulation of DNA-templated transcription"/>
    <property type="evidence" value="ECO:0007669"/>
    <property type="project" value="InterPro"/>
</dbReference>
<reference evidence="9" key="1">
    <citation type="submission" date="2017-06" db="EMBL/GenBank/DDBJ databases">
        <authorList>
            <person name="Varghese N."/>
            <person name="Submissions S."/>
        </authorList>
    </citation>
    <scope>NUCLEOTIDE SEQUENCE [LARGE SCALE GENOMIC DNA]</scope>
    <source>
        <strain evidence="9">5C</strain>
    </source>
</reference>
<dbReference type="SMART" id="SM00028">
    <property type="entry name" value="TPR"/>
    <property type="match status" value="4"/>
</dbReference>
<keyword evidence="4" id="KW-0802">TPR repeat</keyword>
<dbReference type="Gene3D" id="1.10.10.10">
    <property type="entry name" value="Winged helix-like DNA-binding domain superfamily/Winged helix DNA-binding domain"/>
    <property type="match status" value="1"/>
</dbReference>
<keyword evidence="3" id="KW-0677">Repeat</keyword>